<dbReference type="GO" id="GO:0000976">
    <property type="term" value="F:transcription cis-regulatory region binding"/>
    <property type="evidence" value="ECO:0007669"/>
    <property type="project" value="TreeGrafter"/>
</dbReference>
<dbReference type="PANTHER" id="PTHR30055">
    <property type="entry name" value="HTH-TYPE TRANSCRIPTIONAL REGULATOR RUTR"/>
    <property type="match status" value="1"/>
</dbReference>
<dbReference type="STRING" id="287986.DV20_20935"/>
<dbReference type="InterPro" id="IPR039538">
    <property type="entry name" value="BetI_C"/>
</dbReference>
<keyword evidence="1" id="KW-0678">Repressor</keyword>
<feature type="domain" description="HTH tetR-type" evidence="6">
    <location>
        <begin position="7"/>
        <end position="67"/>
    </location>
</feature>
<dbReference type="InterPro" id="IPR036271">
    <property type="entry name" value="Tet_transcr_reg_TetR-rel_C_sf"/>
</dbReference>
<keyword evidence="2" id="KW-0805">Transcription regulation</keyword>
<dbReference type="GO" id="GO:0003700">
    <property type="term" value="F:DNA-binding transcription factor activity"/>
    <property type="evidence" value="ECO:0007669"/>
    <property type="project" value="TreeGrafter"/>
</dbReference>
<keyword evidence="8" id="KW-1185">Reference proteome</keyword>
<dbReference type="PROSITE" id="PS50977">
    <property type="entry name" value="HTH_TETR_2"/>
    <property type="match status" value="1"/>
</dbReference>
<keyword evidence="4" id="KW-0804">Transcription</keyword>
<feature type="DNA-binding region" description="H-T-H motif" evidence="5">
    <location>
        <begin position="30"/>
        <end position="49"/>
    </location>
</feature>
<protein>
    <submittedName>
        <fullName evidence="7">TetR family transcriptional regulator</fullName>
    </submittedName>
</protein>
<evidence type="ECO:0000256" key="4">
    <source>
        <dbReference type="ARBA" id="ARBA00023163"/>
    </source>
</evidence>
<evidence type="ECO:0000313" key="7">
    <source>
        <dbReference type="EMBL" id="KDN20418.1"/>
    </source>
</evidence>
<dbReference type="RefSeq" id="WP_043782630.1">
    <property type="nucleotide sequence ID" value="NZ_JMQI01000043.1"/>
</dbReference>
<gene>
    <name evidence="7" type="ORF">DV20_20935</name>
</gene>
<dbReference type="AlphaFoldDB" id="A0A066U862"/>
<organism evidence="7 8">
    <name type="scientific">Amycolatopsis rifamycinica</name>
    <dbReference type="NCBI Taxonomy" id="287986"/>
    <lineage>
        <taxon>Bacteria</taxon>
        <taxon>Bacillati</taxon>
        <taxon>Actinomycetota</taxon>
        <taxon>Actinomycetes</taxon>
        <taxon>Pseudonocardiales</taxon>
        <taxon>Pseudonocardiaceae</taxon>
        <taxon>Amycolatopsis</taxon>
    </lineage>
</organism>
<dbReference type="EMBL" id="JMQI01000043">
    <property type="protein sequence ID" value="KDN20418.1"/>
    <property type="molecule type" value="Genomic_DNA"/>
</dbReference>
<name>A0A066U862_9PSEU</name>
<reference evidence="7 8" key="1">
    <citation type="submission" date="2014-05" db="EMBL/GenBank/DDBJ databases">
        <title>Draft genome sequence of Amycolatopsis rifamycinica DSM 46095.</title>
        <authorList>
            <person name="Lal R."/>
            <person name="Saxena A."/>
            <person name="Kumari R."/>
            <person name="Mukherjee U."/>
            <person name="Singh P."/>
            <person name="Sangwan N."/>
            <person name="Mahato N.K."/>
        </authorList>
    </citation>
    <scope>NUCLEOTIDE SEQUENCE [LARGE SCALE GENOMIC DNA]</scope>
    <source>
        <strain evidence="7 8">DSM 46095</strain>
    </source>
</reference>
<dbReference type="eggNOG" id="COG1309">
    <property type="taxonomic scope" value="Bacteria"/>
</dbReference>
<comment type="caution">
    <text evidence="7">The sequence shown here is derived from an EMBL/GenBank/DDBJ whole genome shotgun (WGS) entry which is preliminary data.</text>
</comment>
<evidence type="ECO:0000256" key="3">
    <source>
        <dbReference type="ARBA" id="ARBA00023125"/>
    </source>
</evidence>
<dbReference type="Pfam" id="PF00440">
    <property type="entry name" value="TetR_N"/>
    <property type="match status" value="1"/>
</dbReference>
<accession>A0A066U862</accession>
<keyword evidence="3 5" id="KW-0238">DNA-binding</keyword>
<sequence length="193" mass="21418">MTRARGADRRASIVRAAFEVIAERGYRGTSLAAVAERVGLTQQGLMHYFPTKEDLLTAVLETRDEWDLLHFGHARPGDPSAISVSQLADLVDYNATRPGIVQTYTVLSADSVTEDHPARKYFQDRYARVRAGMAQMLERHRDELPPGTTPEQLAPLAIATLDGLQLQWLLDPEEVDMSAGFRTFLALLGVKPD</sequence>
<evidence type="ECO:0000256" key="5">
    <source>
        <dbReference type="PROSITE-ProRule" id="PRU00335"/>
    </source>
</evidence>
<evidence type="ECO:0000313" key="8">
    <source>
        <dbReference type="Proteomes" id="UP000027345"/>
    </source>
</evidence>
<dbReference type="SUPFAM" id="SSF48498">
    <property type="entry name" value="Tetracyclin repressor-like, C-terminal domain"/>
    <property type="match status" value="1"/>
</dbReference>
<dbReference type="InterPro" id="IPR001647">
    <property type="entry name" value="HTH_TetR"/>
</dbReference>
<dbReference type="Proteomes" id="UP000027345">
    <property type="component" value="Unassembled WGS sequence"/>
</dbReference>
<proteinExistence type="predicted"/>
<dbReference type="InterPro" id="IPR009057">
    <property type="entry name" value="Homeodomain-like_sf"/>
</dbReference>
<evidence type="ECO:0000256" key="2">
    <source>
        <dbReference type="ARBA" id="ARBA00023015"/>
    </source>
</evidence>
<evidence type="ECO:0000256" key="1">
    <source>
        <dbReference type="ARBA" id="ARBA00022491"/>
    </source>
</evidence>
<dbReference type="InterPro" id="IPR050109">
    <property type="entry name" value="HTH-type_TetR-like_transc_reg"/>
</dbReference>
<dbReference type="SUPFAM" id="SSF46689">
    <property type="entry name" value="Homeodomain-like"/>
    <property type="match status" value="1"/>
</dbReference>
<dbReference type="Gene3D" id="1.10.357.10">
    <property type="entry name" value="Tetracycline Repressor, domain 2"/>
    <property type="match status" value="1"/>
</dbReference>
<dbReference type="Pfam" id="PF13977">
    <property type="entry name" value="TetR_C_6"/>
    <property type="match status" value="1"/>
</dbReference>
<dbReference type="PANTHER" id="PTHR30055:SF234">
    <property type="entry name" value="HTH-TYPE TRANSCRIPTIONAL REGULATOR BETI"/>
    <property type="match status" value="1"/>
</dbReference>
<dbReference type="OrthoDB" id="7505659at2"/>
<evidence type="ECO:0000259" key="6">
    <source>
        <dbReference type="PROSITE" id="PS50977"/>
    </source>
</evidence>
<dbReference type="PRINTS" id="PR00455">
    <property type="entry name" value="HTHTETR"/>
</dbReference>